<dbReference type="Pfam" id="PF04932">
    <property type="entry name" value="Wzy_C"/>
    <property type="match status" value="1"/>
</dbReference>
<dbReference type="GO" id="GO:0016874">
    <property type="term" value="F:ligase activity"/>
    <property type="evidence" value="ECO:0007669"/>
    <property type="project" value="UniProtKB-KW"/>
</dbReference>
<evidence type="ECO:0000259" key="6">
    <source>
        <dbReference type="Pfam" id="PF04932"/>
    </source>
</evidence>
<evidence type="ECO:0000313" key="8">
    <source>
        <dbReference type="Proteomes" id="UP000179540"/>
    </source>
</evidence>
<feature type="transmembrane region" description="Helical" evidence="5">
    <location>
        <begin position="72"/>
        <end position="92"/>
    </location>
</feature>
<feature type="transmembrane region" description="Helical" evidence="5">
    <location>
        <begin position="202"/>
        <end position="224"/>
    </location>
</feature>
<organism evidence="7 8">
    <name type="scientific">Rothia kristinae</name>
    <dbReference type="NCBI Taxonomy" id="37923"/>
    <lineage>
        <taxon>Bacteria</taxon>
        <taxon>Bacillati</taxon>
        <taxon>Actinomycetota</taxon>
        <taxon>Actinomycetes</taxon>
        <taxon>Micrococcales</taxon>
        <taxon>Micrococcaceae</taxon>
        <taxon>Rothia</taxon>
    </lineage>
</organism>
<dbReference type="GO" id="GO:0016020">
    <property type="term" value="C:membrane"/>
    <property type="evidence" value="ECO:0007669"/>
    <property type="project" value="UniProtKB-SubCell"/>
</dbReference>
<feature type="domain" description="O-antigen ligase-related" evidence="6">
    <location>
        <begin position="241"/>
        <end position="336"/>
    </location>
</feature>
<feature type="transmembrane region" description="Helical" evidence="5">
    <location>
        <begin position="98"/>
        <end position="118"/>
    </location>
</feature>
<evidence type="ECO:0000256" key="4">
    <source>
        <dbReference type="ARBA" id="ARBA00023136"/>
    </source>
</evidence>
<evidence type="ECO:0000313" key="7">
    <source>
        <dbReference type="EMBL" id="OIJ36210.1"/>
    </source>
</evidence>
<comment type="subcellular location">
    <subcellularLocation>
        <location evidence="1">Membrane</location>
        <topology evidence="1">Multi-pass membrane protein</topology>
    </subcellularLocation>
</comment>
<keyword evidence="3 5" id="KW-1133">Transmembrane helix</keyword>
<keyword evidence="4 5" id="KW-0472">Membrane</keyword>
<dbReference type="EMBL" id="MODZ01000004">
    <property type="protein sequence ID" value="OIJ36210.1"/>
    <property type="molecule type" value="Genomic_DNA"/>
</dbReference>
<accession>A0A1S2N189</accession>
<comment type="caution">
    <text evidence="7">The sequence shown here is derived from an EMBL/GenBank/DDBJ whole genome shotgun (WGS) entry which is preliminary data.</text>
</comment>
<evidence type="ECO:0000256" key="1">
    <source>
        <dbReference type="ARBA" id="ARBA00004141"/>
    </source>
</evidence>
<feature type="transmembrane region" description="Helical" evidence="5">
    <location>
        <begin position="41"/>
        <end position="65"/>
    </location>
</feature>
<dbReference type="RefSeq" id="WP_075514492.1">
    <property type="nucleotide sequence ID" value="NZ_MODZ01000004.1"/>
</dbReference>
<reference evidence="7 8" key="1">
    <citation type="submission" date="2016-10" db="EMBL/GenBank/DDBJ databases">
        <title>Draft genome sequence of strain LCT isolated from the Shenzhou X spacecraft of China.</title>
        <authorList>
            <person name="Huang B."/>
        </authorList>
    </citation>
    <scope>NUCLEOTIDE SEQUENCE [LARGE SCALE GENOMIC DNA]</scope>
    <source>
        <strain evidence="7 8">LCT-H5</strain>
    </source>
</reference>
<feature type="transmembrane region" description="Helical" evidence="5">
    <location>
        <begin position="283"/>
        <end position="303"/>
    </location>
</feature>
<dbReference type="InterPro" id="IPR007016">
    <property type="entry name" value="O-antigen_ligase-rel_domated"/>
</dbReference>
<dbReference type="AlphaFoldDB" id="A0A1S2N189"/>
<keyword evidence="2 5" id="KW-0812">Transmembrane</keyword>
<evidence type="ECO:0000256" key="2">
    <source>
        <dbReference type="ARBA" id="ARBA00022692"/>
    </source>
</evidence>
<evidence type="ECO:0000256" key="5">
    <source>
        <dbReference type="SAM" id="Phobius"/>
    </source>
</evidence>
<protein>
    <submittedName>
        <fullName evidence="7">Ligase</fullName>
    </submittedName>
</protein>
<sequence>MTASAAVRPAAEASAARPRPAAGGRALPAWPLLGLIWGYPVLWALGLSQFAPTVLCLLMLALLLLRGHLRVLPGLWAWGALLLWMLGSTAMLGSATDLIGWGMRFTVVLNAGICALYYANARETLGPDAVLRALSGLWATCVLLGCLGLAFPEARLSTPMGAIMPGGLMSNDLVHDYVAPRLTETQQPWGAPAPYIRPSAPFVYANSWGLAYALLTPVVVARLLRGARLRVVLWYAGLGALSVIPALASSNRGMFLGLGLCVLTVWIRAGLRGRWAAVAAGGLGLLAAGIALFASGAAGSVLARQEYSDSTGGRSALYRATWERSLESPLLGHGTTQMEPSVGVSLGTQGYLWTLLFCYGFVAAALFLWFLLGAVLRWARPVGTSGLWLHAVLVSCCLMFVFYSFDTMQMITLLLLTALLGRARLDGDPL</sequence>
<feature type="transmembrane region" description="Helical" evidence="5">
    <location>
        <begin position="254"/>
        <end position="271"/>
    </location>
</feature>
<feature type="transmembrane region" description="Helical" evidence="5">
    <location>
        <begin position="351"/>
        <end position="375"/>
    </location>
</feature>
<keyword evidence="7" id="KW-0436">Ligase</keyword>
<proteinExistence type="predicted"/>
<evidence type="ECO:0000256" key="3">
    <source>
        <dbReference type="ARBA" id="ARBA00022989"/>
    </source>
</evidence>
<dbReference type="Proteomes" id="UP000179540">
    <property type="component" value="Unassembled WGS sequence"/>
</dbReference>
<feature type="transmembrane region" description="Helical" evidence="5">
    <location>
        <begin position="231"/>
        <end position="248"/>
    </location>
</feature>
<name>A0A1S2N189_9MICC</name>
<feature type="transmembrane region" description="Helical" evidence="5">
    <location>
        <begin position="130"/>
        <end position="151"/>
    </location>
</feature>
<feature type="transmembrane region" description="Helical" evidence="5">
    <location>
        <begin position="387"/>
        <end position="405"/>
    </location>
</feature>
<gene>
    <name evidence="7" type="ORF">BK826_03940</name>
</gene>